<evidence type="ECO:0000313" key="1">
    <source>
        <dbReference type="EMBL" id="BAW19072.1"/>
    </source>
</evidence>
<name>A0A1L7N0S7_9CAUD</name>
<reference evidence="1 2" key="1">
    <citation type="submission" date="2016-12" db="EMBL/GenBank/DDBJ databases">
        <title>Characterization of two jumbo phages RP12 and RP31 infecting the phytopathogen Ralstonia solanacearum.</title>
        <authorList>
            <person name="Kawasaki T."/>
            <person name="Yoshikawa G."/>
            <person name="Ogata H."/>
            <person name="Yamada T."/>
        </authorList>
    </citation>
    <scope>NUCLEOTIDE SEQUENCE [LARGE SCALE GENOMIC DNA]</scope>
    <source>
        <strain evidence="1 2">RP12</strain>
    </source>
</reference>
<organism evidence="1 2">
    <name type="scientific">Ralstonia phage RP12</name>
    <dbReference type="NCBI Taxonomy" id="1923889"/>
    <lineage>
        <taxon>Viruses</taxon>
        <taxon>Duplodnaviria</taxon>
        <taxon>Heunggongvirae</taxon>
        <taxon>Uroviricota</taxon>
        <taxon>Caudoviricetes</taxon>
        <taxon>Chimalliviridae</taxon>
        <taxon>Ripduovirus</taxon>
        <taxon>Ripduovirus RP12</taxon>
    </lineage>
</organism>
<proteinExistence type="predicted"/>
<evidence type="ECO:0000313" key="2">
    <source>
        <dbReference type="Proteomes" id="UP000222831"/>
    </source>
</evidence>
<dbReference type="RefSeq" id="YP_009598791.1">
    <property type="nucleotide sequence ID" value="NC_041911.1"/>
</dbReference>
<dbReference type="EMBL" id="AP017924">
    <property type="protein sequence ID" value="BAW19072.1"/>
    <property type="molecule type" value="Genomic_DNA"/>
</dbReference>
<keyword evidence="2" id="KW-1185">Reference proteome</keyword>
<sequence>MTVEQFPQVFPEGISVKDLKELIKSWPDTDAAGEPVMLWLETAPEMLDILPGSVSLLESAAMFNAAMNGDRSACPEILEAADRLTNESPSTSNDATPYIVLEDADYLPPKSVVGDMPVAGLKAYADALNDTRSIEEAPAKITSFSLERKTFGHGEFGYSISIHVDKLSGYDYMDEDKVRKVVDELNASLKK</sequence>
<dbReference type="Proteomes" id="UP000222831">
    <property type="component" value="Segment"/>
</dbReference>
<dbReference type="OrthoDB" id="41646at10239"/>
<dbReference type="KEGG" id="vg:40074493"/>
<protein>
    <submittedName>
        <fullName evidence="1">Uncharacterized protein</fullName>
    </submittedName>
</protein>
<accession>A0A1L7N0S7</accession>
<dbReference type="GeneID" id="40074493"/>